<keyword evidence="4" id="KW-1185">Reference proteome</keyword>
<accession>A0A084VJG6</accession>
<sequence length="65" mass="7099">MAPHGKWRGTERQKIEIKSVRSSSFPRAANNEPGRSKEITKTNNSAAYQQAHDGSKSGRASSALE</sequence>
<feature type="compositionally biased region" description="Basic and acidic residues" evidence="1">
    <location>
        <begin position="8"/>
        <end position="19"/>
    </location>
</feature>
<dbReference type="AlphaFoldDB" id="A0A084VJG6"/>
<gene>
    <name evidence="2" type="ORF">ZHAS_00005386</name>
</gene>
<proteinExistence type="predicted"/>
<name>A0A084VJG6_ANOSI</name>
<organism evidence="2">
    <name type="scientific">Anopheles sinensis</name>
    <name type="common">Mosquito</name>
    <dbReference type="NCBI Taxonomy" id="74873"/>
    <lineage>
        <taxon>Eukaryota</taxon>
        <taxon>Metazoa</taxon>
        <taxon>Ecdysozoa</taxon>
        <taxon>Arthropoda</taxon>
        <taxon>Hexapoda</taxon>
        <taxon>Insecta</taxon>
        <taxon>Pterygota</taxon>
        <taxon>Neoptera</taxon>
        <taxon>Endopterygota</taxon>
        <taxon>Diptera</taxon>
        <taxon>Nematocera</taxon>
        <taxon>Culicoidea</taxon>
        <taxon>Culicidae</taxon>
        <taxon>Anophelinae</taxon>
        <taxon>Anopheles</taxon>
    </lineage>
</organism>
<dbReference type="Proteomes" id="UP000030765">
    <property type="component" value="Unassembled WGS sequence"/>
</dbReference>
<feature type="region of interest" description="Disordered" evidence="1">
    <location>
        <begin position="1"/>
        <end position="65"/>
    </location>
</feature>
<protein>
    <submittedName>
        <fullName evidence="2 3">Septin Spn5</fullName>
    </submittedName>
</protein>
<dbReference type="VEuPathDB" id="VectorBase:ASIC005386"/>
<evidence type="ECO:0000256" key="1">
    <source>
        <dbReference type="SAM" id="MobiDB-lite"/>
    </source>
</evidence>
<evidence type="ECO:0000313" key="2">
    <source>
        <dbReference type="EMBL" id="KFB38110.1"/>
    </source>
</evidence>
<dbReference type="EMBL" id="KE524867">
    <property type="protein sequence ID" value="KFB38110.1"/>
    <property type="molecule type" value="Genomic_DNA"/>
</dbReference>
<dbReference type="EnsemblMetazoa" id="ASIC005386-RA">
    <property type="protein sequence ID" value="ASIC005386-PA"/>
    <property type="gene ID" value="ASIC005386"/>
</dbReference>
<dbReference type="EMBL" id="ATLV01013560">
    <property type="status" value="NOT_ANNOTATED_CDS"/>
    <property type="molecule type" value="Genomic_DNA"/>
</dbReference>
<reference evidence="2 4" key="1">
    <citation type="journal article" date="2014" name="BMC Genomics">
        <title>Genome sequence of Anopheles sinensis provides insight into genetics basis of mosquito competence for malaria parasites.</title>
        <authorList>
            <person name="Zhou D."/>
            <person name="Zhang D."/>
            <person name="Ding G."/>
            <person name="Shi L."/>
            <person name="Hou Q."/>
            <person name="Ye Y."/>
            <person name="Xu Y."/>
            <person name="Zhou H."/>
            <person name="Xiong C."/>
            <person name="Li S."/>
            <person name="Yu J."/>
            <person name="Hong S."/>
            <person name="Yu X."/>
            <person name="Zou P."/>
            <person name="Chen C."/>
            <person name="Chang X."/>
            <person name="Wang W."/>
            <person name="Lv Y."/>
            <person name="Sun Y."/>
            <person name="Ma L."/>
            <person name="Shen B."/>
            <person name="Zhu C."/>
        </authorList>
    </citation>
    <scope>NUCLEOTIDE SEQUENCE [LARGE SCALE GENOMIC DNA]</scope>
</reference>
<evidence type="ECO:0000313" key="4">
    <source>
        <dbReference type="Proteomes" id="UP000030765"/>
    </source>
</evidence>
<evidence type="ECO:0000313" key="3">
    <source>
        <dbReference type="EnsemblMetazoa" id="ASIC005386-PA"/>
    </source>
</evidence>
<reference evidence="3" key="2">
    <citation type="submission" date="2020-05" db="UniProtKB">
        <authorList>
            <consortium name="EnsemblMetazoa"/>
        </authorList>
    </citation>
    <scope>IDENTIFICATION</scope>
</reference>